<organism evidence="2 3">
    <name type="scientific">Hyaloscypha hepaticicola</name>
    <dbReference type="NCBI Taxonomy" id="2082293"/>
    <lineage>
        <taxon>Eukaryota</taxon>
        <taxon>Fungi</taxon>
        <taxon>Dikarya</taxon>
        <taxon>Ascomycota</taxon>
        <taxon>Pezizomycotina</taxon>
        <taxon>Leotiomycetes</taxon>
        <taxon>Helotiales</taxon>
        <taxon>Hyaloscyphaceae</taxon>
        <taxon>Hyaloscypha</taxon>
    </lineage>
</organism>
<accession>A0A2J6PNN6</accession>
<dbReference type="PROSITE" id="PS51186">
    <property type="entry name" value="GNAT"/>
    <property type="match status" value="1"/>
</dbReference>
<dbReference type="GO" id="GO:0016747">
    <property type="term" value="F:acyltransferase activity, transferring groups other than amino-acyl groups"/>
    <property type="evidence" value="ECO:0007669"/>
    <property type="project" value="InterPro"/>
</dbReference>
<keyword evidence="3" id="KW-1185">Reference proteome</keyword>
<evidence type="ECO:0000313" key="2">
    <source>
        <dbReference type="EMBL" id="PMD15634.1"/>
    </source>
</evidence>
<dbReference type="InterPro" id="IPR016181">
    <property type="entry name" value="Acyl_CoA_acyltransferase"/>
</dbReference>
<dbReference type="Pfam" id="PF13673">
    <property type="entry name" value="Acetyltransf_10"/>
    <property type="match status" value="1"/>
</dbReference>
<evidence type="ECO:0000313" key="3">
    <source>
        <dbReference type="Proteomes" id="UP000235672"/>
    </source>
</evidence>
<dbReference type="Proteomes" id="UP000235672">
    <property type="component" value="Unassembled WGS sequence"/>
</dbReference>
<dbReference type="OrthoDB" id="2832510at2759"/>
<dbReference type="PANTHER" id="PTHR42791">
    <property type="entry name" value="GNAT FAMILY ACETYLTRANSFERASE"/>
    <property type="match status" value="1"/>
</dbReference>
<dbReference type="Gene3D" id="3.40.630.30">
    <property type="match status" value="1"/>
</dbReference>
<evidence type="ECO:0000259" key="1">
    <source>
        <dbReference type="PROSITE" id="PS51186"/>
    </source>
</evidence>
<dbReference type="CDD" id="cd04301">
    <property type="entry name" value="NAT_SF"/>
    <property type="match status" value="1"/>
</dbReference>
<dbReference type="InterPro" id="IPR000182">
    <property type="entry name" value="GNAT_dom"/>
</dbReference>
<sequence>MPIRPANYSDLRPAAEAAAAAFDGEELFGALLHPHRHEYWEDYVRYFERDFRVKWLQRKYVILVAVDEDGKVVGMAKWERQGDGGKAREVGRLDPRSLIHPLASLYTGIEKWIWPNRAANPAKANVLQESFPLFAHHWEGGRRENWYLDLLAVHPASQGKMYGRELVQWGIDEAGKEGVPASVISAKGKERFYGRFGYVEVGRSNVGPLAGLEGGAIMFNMRRLERIESKVSRDDEMRSR</sequence>
<dbReference type="SUPFAM" id="SSF55729">
    <property type="entry name" value="Acyl-CoA N-acyltransferases (Nat)"/>
    <property type="match status" value="1"/>
</dbReference>
<dbReference type="InterPro" id="IPR052523">
    <property type="entry name" value="Trichothecene_AcTrans"/>
</dbReference>
<dbReference type="AlphaFoldDB" id="A0A2J6PNN6"/>
<dbReference type="STRING" id="1745343.A0A2J6PNN6"/>
<keyword evidence="2" id="KW-0808">Transferase</keyword>
<dbReference type="PANTHER" id="PTHR42791:SF16">
    <property type="entry name" value="N-ACETYLTRANSFERASE DOMAIN-CONTAINING PROTEIN"/>
    <property type="match status" value="1"/>
</dbReference>
<gene>
    <name evidence="2" type="ORF">NA56DRAFT_753888</name>
</gene>
<feature type="domain" description="N-acetyltransferase" evidence="1">
    <location>
        <begin position="1"/>
        <end position="226"/>
    </location>
</feature>
<dbReference type="EMBL" id="KZ613512">
    <property type="protein sequence ID" value="PMD15634.1"/>
    <property type="molecule type" value="Genomic_DNA"/>
</dbReference>
<reference evidence="2 3" key="1">
    <citation type="submission" date="2016-05" db="EMBL/GenBank/DDBJ databases">
        <title>A degradative enzymes factory behind the ericoid mycorrhizal symbiosis.</title>
        <authorList>
            <consortium name="DOE Joint Genome Institute"/>
            <person name="Martino E."/>
            <person name="Morin E."/>
            <person name="Grelet G."/>
            <person name="Kuo A."/>
            <person name="Kohler A."/>
            <person name="Daghino S."/>
            <person name="Barry K."/>
            <person name="Choi C."/>
            <person name="Cichocki N."/>
            <person name="Clum A."/>
            <person name="Copeland A."/>
            <person name="Hainaut M."/>
            <person name="Haridas S."/>
            <person name="Labutti K."/>
            <person name="Lindquist E."/>
            <person name="Lipzen A."/>
            <person name="Khouja H.-R."/>
            <person name="Murat C."/>
            <person name="Ohm R."/>
            <person name="Olson A."/>
            <person name="Spatafora J."/>
            <person name="Veneault-Fourrey C."/>
            <person name="Henrissat B."/>
            <person name="Grigoriev I."/>
            <person name="Martin F."/>
            <person name="Perotto S."/>
        </authorList>
    </citation>
    <scope>NUCLEOTIDE SEQUENCE [LARGE SCALE GENOMIC DNA]</scope>
    <source>
        <strain evidence="2 3">UAMH 7357</strain>
    </source>
</reference>
<proteinExistence type="predicted"/>
<protein>
    <submittedName>
        <fullName evidence="2">Putative GNAT family acetyltransferase</fullName>
    </submittedName>
</protein>
<name>A0A2J6PNN6_9HELO</name>